<organism evidence="1 2">
    <name type="scientific">Phytophthora citrophthora</name>
    <dbReference type="NCBI Taxonomy" id="4793"/>
    <lineage>
        <taxon>Eukaryota</taxon>
        <taxon>Sar</taxon>
        <taxon>Stramenopiles</taxon>
        <taxon>Oomycota</taxon>
        <taxon>Peronosporomycetes</taxon>
        <taxon>Peronosporales</taxon>
        <taxon>Peronosporaceae</taxon>
        <taxon>Phytophthora</taxon>
    </lineage>
</organism>
<name>A0AAD9GMC5_9STRA</name>
<protein>
    <submittedName>
        <fullName evidence="1">Uncharacterized protein</fullName>
    </submittedName>
</protein>
<evidence type="ECO:0000313" key="1">
    <source>
        <dbReference type="EMBL" id="KAK1940576.1"/>
    </source>
</evidence>
<dbReference type="Proteomes" id="UP001259832">
    <property type="component" value="Unassembled WGS sequence"/>
</dbReference>
<dbReference type="EMBL" id="JASMQC010000014">
    <property type="protein sequence ID" value="KAK1940576.1"/>
    <property type="molecule type" value="Genomic_DNA"/>
</dbReference>
<proteinExistence type="predicted"/>
<dbReference type="AlphaFoldDB" id="A0AAD9GMC5"/>
<sequence>MGVAVTHRELLQQFDMPIRNDSPPERVLEWGHPALIRLLAYADVSVFIEGTFHCVPSEFCQCVLNMIYDRASNAACPVCGSSFASKSEWSYWHALHLLKVSTDMNMERGTVTYDFEQTPIKDVGDQFTEATALGCLFHFKQAIRRRMAKLHFLTKEISVAMRPQMLDVLTILPHEQINPQGVEHTTVWIKEEDKGCGYSEGKCEGFWRYF</sequence>
<accession>A0AAD9GMC5</accession>
<keyword evidence="2" id="KW-1185">Reference proteome</keyword>
<reference evidence="1" key="1">
    <citation type="submission" date="2023-08" db="EMBL/GenBank/DDBJ databases">
        <title>Reference Genome Resource for the Citrus Pathogen Phytophthora citrophthora.</title>
        <authorList>
            <person name="Moller H."/>
            <person name="Coetzee B."/>
            <person name="Rose L.J."/>
            <person name="Van Niekerk J.M."/>
        </authorList>
    </citation>
    <scope>NUCLEOTIDE SEQUENCE</scope>
    <source>
        <strain evidence="1">STE-U-9442</strain>
    </source>
</reference>
<comment type="caution">
    <text evidence="1">The sequence shown here is derived from an EMBL/GenBank/DDBJ whole genome shotgun (WGS) entry which is preliminary data.</text>
</comment>
<gene>
    <name evidence="1" type="ORF">P3T76_008027</name>
</gene>
<evidence type="ECO:0000313" key="2">
    <source>
        <dbReference type="Proteomes" id="UP001259832"/>
    </source>
</evidence>